<reference evidence="2 3" key="1">
    <citation type="submission" date="2016-10" db="EMBL/GenBank/DDBJ databases">
        <authorList>
            <person name="de Groot N.N."/>
        </authorList>
    </citation>
    <scope>NUCLEOTIDE SEQUENCE [LARGE SCALE GENOMIC DNA]</scope>
    <source>
        <strain>J11</strain>
        <strain evidence="3">PG 39</strain>
    </source>
</reference>
<feature type="transmembrane region" description="Helical" evidence="1">
    <location>
        <begin position="6"/>
        <end position="26"/>
    </location>
</feature>
<dbReference type="AlphaFoldDB" id="A0A1I2PQ00"/>
<accession>A0A1I2PQ00</accession>
<sequence length="225" mass="23754">MTHALVLAWADSINVLLIGVILALGVSLKKRYAAVVTLLVAGDWLGVFLLALATLYIFDGLQESVQKLVSSPVFGIILIAVGGLAAMMAWRNARQVSGPSGKPKENKIFGPIMQGLKKPSLRTVLTGFVLGVVQSATSAPFFGGLLVLSASGISTFARYVGLLGYASVALSLPALSAVLVGQVRMHPTSMVGRWFKWMRAHPREVSTIAGYVVAVLLIGMGIAHL</sequence>
<name>A0A1I2PQ00_9CORY</name>
<protein>
    <submittedName>
        <fullName evidence="2">Sap, sulfolipid-1-addressing protein</fullName>
    </submittedName>
</protein>
<keyword evidence="1" id="KW-0812">Transmembrane</keyword>
<dbReference type="Proteomes" id="UP000199065">
    <property type="component" value="Unassembled WGS sequence"/>
</dbReference>
<feature type="transmembrane region" description="Helical" evidence="1">
    <location>
        <begin position="69"/>
        <end position="90"/>
    </location>
</feature>
<feature type="transmembrane region" description="Helical" evidence="1">
    <location>
        <begin position="162"/>
        <end position="183"/>
    </location>
</feature>
<evidence type="ECO:0000256" key="1">
    <source>
        <dbReference type="SAM" id="Phobius"/>
    </source>
</evidence>
<proteinExistence type="predicted"/>
<evidence type="ECO:0000313" key="2">
    <source>
        <dbReference type="EMBL" id="SFG17473.1"/>
    </source>
</evidence>
<keyword evidence="1" id="KW-1133">Transmembrane helix</keyword>
<gene>
    <name evidence="2" type="ORF">SAMN05660282_00142</name>
</gene>
<feature type="transmembrane region" description="Helical" evidence="1">
    <location>
        <begin position="123"/>
        <end position="150"/>
    </location>
</feature>
<keyword evidence="1" id="KW-0472">Membrane</keyword>
<dbReference type="Pfam" id="PF11139">
    <property type="entry name" value="SfLAP"/>
    <property type="match status" value="1"/>
</dbReference>
<feature type="transmembrane region" description="Helical" evidence="1">
    <location>
        <begin position="204"/>
        <end position="223"/>
    </location>
</feature>
<organism evidence="2 3">
    <name type="scientific">Corynebacterium spheniscorum</name>
    <dbReference type="NCBI Taxonomy" id="185761"/>
    <lineage>
        <taxon>Bacteria</taxon>
        <taxon>Bacillati</taxon>
        <taxon>Actinomycetota</taxon>
        <taxon>Actinomycetes</taxon>
        <taxon>Mycobacteriales</taxon>
        <taxon>Corynebacteriaceae</taxon>
        <taxon>Corynebacterium</taxon>
    </lineage>
</organism>
<evidence type="ECO:0000313" key="3">
    <source>
        <dbReference type="Proteomes" id="UP000199065"/>
    </source>
</evidence>
<dbReference type="OrthoDB" id="4375110at2"/>
<feature type="transmembrane region" description="Helical" evidence="1">
    <location>
        <begin position="33"/>
        <end position="57"/>
    </location>
</feature>
<dbReference type="EMBL" id="FOPJ01000001">
    <property type="protein sequence ID" value="SFG17473.1"/>
    <property type="molecule type" value="Genomic_DNA"/>
</dbReference>
<dbReference type="RefSeq" id="WP_092283402.1">
    <property type="nucleotide sequence ID" value="NZ_FOPJ01000001.1"/>
</dbReference>
<dbReference type="InterPro" id="IPR021315">
    <property type="entry name" value="Gap/Sap"/>
</dbReference>
<dbReference type="STRING" id="185761.SAMN05660282_00142"/>
<keyword evidence="3" id="KW-1185">Reference proteome</keyword>